<evidence type="ECO:0000256" key="1">
    <source>
        <dbReference type="ARBA" id="ARBA00023125"/>
    </source>
</evidence>
<comment type="caution">
    <text evidence="3">The sequence shown here is derived from an EMBL/GenBank/DDBJ whole genome shotgun (WGS) entry which is preliminary data.</text>
</comment>
<dbReference type="EMBL" id="JBFALK010000034">
    <property type="protein sequence ID" value="MEV0974754.1"/>
    <property type="molecule type" value="Genomic_DNA"/>
</dbReference>
<dbReference type="InterPro" id="IPR036625">
    <property type="entry name" value="E3-bd_dom_sf"/>
</dbReference>
<keyword evidence="1" id="KW-0238">DNA-binding</keyword>
<dbReference type="InterPro" id="IPR055370">
    <property type="entry name" value="Lsr2_DNA-bd"/>
</dbReference>
<sequence>MTRELSLRIREWAKNQGLPVSVRGRVAGQLIDAFWAANPDVHATAPTIDLVRATSRTPGRVGPDDYEWQAESPLGPIYTITFVRGLNAQPGTLHPSLNPR</sequence>
<dbReference type="Gene3D" id="4.10.320.10">
    <property type="entry name" value="E3-binding domain"/>
    <property type="match status" value="1"/>
</dbReference>
<reference evidence="3 4" key="1">
    <citation type="submission" date="2024-06" db="EMBL/GenBank/DDBJ databases">
        <title>The Natural Products Discovery Center: Release of the First 8490 Sequenced Strains for Exploring Actinobacteria Biosynthetic Diversity.</title>
        <authorList>
            <person name="Kalkreuter E."/>
            <person name="Kautsar S.A."/>
            <person name="Yang D."/>
            <person name="Bader C.D."/>
            <person name="Teijaro C.N."/>
            <person name="Fluegel L."/>
            <person name="Davis C.M."/>
            <person name="Simpson J.R."/>
            <person name="Lauterbach L."/>
            <person name="Steele A.D."/>
            <person name="Gui C."/>
            <person name="Meng S."/>
            <person name="Li G."/>
            <person name="Viehrig K."/>
            <person name="Ye F."/>
            <person name="Su P."/>
            <person name="Kiefer A.F."/>
            <person name="Nichols A."/>
            <person name="Cepeda A.J."/>
            <person name="Yan W."/>
            <person name="Fan B."/>
            <person name="Jiang Y."/>
            <person name="Adhikari A."/>
            <person name="Zheng C.-J."/>
            <person name="Schuster L."/>
            <person name="Cowan T.M."/>
            <person name="Smanski M.J."/>
            <person name="Chevrette M.G."/>
            <person name="De Carvalho L.P.S."/>
            <person name="Shen B."/>
        </authorList>
    </citation>
    <scope>NUCLEOTIDE SEQUENCE [LARGE SCALE GENOMIC DNA]</scope>
    <source>
        <strain evidence="3 4">NPDC050100</strain>
    </source>
</reference>
<gene>
    <name evidence="3" type="ORF">AB0I59_39700</name>
</gene>
<dbReference type="RefSeq" id="WP_358141715.1">
    <property type="nucleotide sequence ID" value="NZ_JBFALK010000034.1"/>
</dbReference>
<organism evidence="3 4">
    <name type="scientific">Microtetraspora glauca</name>
    <dbReference type="NCBI Taxonomy" id="1996"/>
    <lineage>
        <taxon>Bacteria</taxon>
        <taxon>Bacillati</taxon>
        <taxon>Actinomycetota</taxon>
        <taxon>Actinomycetes</taxon>
        <taxon>Streptosporangiales</taxon>
        <taxon>Streptosporangiaceae</taxon>
        <taxon>Microtetraspora</taxon>
    </lineage>
</organism>
<accession>A0ABV3GT14</accession>
<evidence type="ECO:0000259" key="2">
    <source>
        <dbReference type="Pfam" id="PF23359"/>
    </source>
</evidence>
<protein>
    <recommendedName>
        <fullName evidence="2">Lsr2 DNA-binding domain-containing protein</fullName>
    </recommendedName>
</protein>
<dbReference type="Proteomes" id="UP001551675">
    <property type="component" value="Unassembled WGS sequence"/>
</dbReference>
<dbReference type="Pfam" id="PF23359">
    <property type="entry name" value="Lsr2_DNA-bd"/>
    <property type="match status" value="1"/>
</dbReference>
<evidence type="ECO:0000313" key="4">
    <source>
        <dbReference type="Proteomes" id="UP001551675"/>
    </source>
</evidence>
<evidence type="ECO:0000313" key="3">
    <source>
        <dbReference type="EMBL" id="MEV0974754.1"/>
    </source>
</evidence>
<name>A0ABV3GT14_MICGL</name>
<keyword evidence="4" id="KW-1185">Reference proteome</keyword>
<proteinExistence type="predicted"/>
<feature type="domain" description="Lsr2 DNA-binding" evidence="2">
    <location>
        <begin position="3"/>
        <end position="37"/>
    </location>
</feature>